<dbReference type="Proteomes" id="UP000011778">
    <property type="component" value="Unassembled WGS sequence"/>
</dbReference>
<reference evidence="1 2" key="1">
    <citation type="submission" date="2013-02" db="EMBL/GenBank/DDBJ databases">
        <authorList>
            <person name="Harkins D.M."/>
            <person name="Durkin A.S."/>
            <person name="Brinkac L.M."/>
            <person name="Haft D.H."/>
            <person name="Selengut J.D."/>
            <person name="Sanka R."/>
            <person name="DePew J."/>
            <person name="Purushe J."/>
            <person name="Tulsiani S.M."/>
            <person name="Graham G.C."/>
            <person name="Burns M.-A."/>
            <person name="Dohnt M.F."/>
            <person name="Smythe L.D."/>
            <person name="McKay D.B."/>
            <person name="Craig S.B."/>
            <person name="Vinetz J.M."/>
            <person name="Sutton G.G."/>
            <person name="Nierman W.C."/>
            <person name="Fouts D.E."/>
        </authorList>
    </citation>
    <scope>NUCLEOTIDE SEQUENCE [LARGE SCALE GENOMIC DNA]</scope>
    <source>
        <strain evidence="1 2">LT2050</strain>
    </source>
</reference>
<name>M3IQ56_LEPIT</name>
<evidence type="ECO:0000313" key="1">
    <source>
        <dbReference type="EMBL" id="EMG23323.1"/>
    </source>
</evidence>
<evidence type="ECO:0000313" key="2">
    <source>
        <dbReference type="Proteomes" id="UP000011778"/>
    </source>
</evidence>
<sequence length="58" mass="6951">MRIRLDSLFEEISAKTSNEKQTNIVMIQIRNIIISLIIPDRKFYGFFRLLFPLLHDLE</sequence>
<dbReference type="EMBL" id="AFMD02000126">
    <property type="protein sequence ID" value="EMG23323.1"/>
    <property type="molecule type" value="Genomic_DNA"/>
</dbReference>
<accession>M3IQ56</accession>
<comment type="caution">
    <text evidence="1">The sequence shown here is derived from an EMBL/GenBank/DDBJ whole genome shotgun (WGS) entry which is preliminary data.</text>
</comment>
<proteinExistence type="predicted"/>
<dbReference type="AlphaFoldDB" id="M3IQ56"/>
<gene>
    <name evidence="1" type="ORF">LEP1GSC150_1190</name>
</gene>
<protein>
    <submittedName>
        <fullName evidence="1">Uncharacterized protein</fullName>
    </submittedName>
</protein>
<organism evidence="1 2">
    <name type="scientific">Leptospira interrogans serovar Copenhageni str. LT2050</name>
    <dbReference type="NCBI Taxonomy" id="1001598"/>
    <lineage>
        <taxon>Bacteria</taxon>
        <taxon>Pseudomonadati</taxon>
        <taxon>Spirochaetota</taxon>
        <taxon>Spirochaetia</taxon>
        <taxon>Leptospirales</taxon>
        <taxon>Leptospiraceae</taxon>
        <taxon>Leptospira</taxon>
    </lineage>
</organism>